<evidence type="ECO:0000313" key="6">
    <source>
        <dbReference type="Proteomes" id="UP000799441"/>
    </source>
</evidence>
<dbReference type="GO" id="GO:0005634">
    <property type="term" value="C:nucleus"/>
    <property type="evidence" value="ECO:0007669"/>
    <property type="project" value="UniProtKB-SubCell"/>
</dbReference>
<comment type="caution">
    <text evidence="5">The sequence shown here is derived from an EMBL/GenBank/DDBJ whole genome shotgun (WGS) entry which is preliminary data.</text>
</comment>
<evidence type="ECO:0000256" key="3">
    <source>
        <dbReference type="SAM" id="MobiDB-lite"/>
    </source>
</evidence>
<reference evidence="5" key="1">
    <citation type="journal article" date="2020" name="Stud. Mycol.">
        <title>101 Dothideomycetes genomes: a test case for predicting lifestyles and emergence of pathogens.</title>
        <authorList>
            <person name="Haridas S."/>
            <person name="Albert R."/>
            <person name="Binder M."/>
            <person name="Bloem J."/>
            <person name="Labutti K."/>
            <person name="Salamov A."/>
            <person name="Andreopoulos B."/>
            <person name="Baker S."/>
            <person name="Barry K."/>
            <person name="Bills G."/>
            <person name="Bluhm B."/>
            <person name="Cannon C."/>
            <person name="Castanera R."/>
            <person name="Culley D."/>
            <person name="Daum C."/>
            <person name="Ezra D."/>
            <person name="Gonzalez J."/>
            <person name="Henrissat B."/>
            <person name="Kuo A."/>
            <person name="Liang C."/>
            <person name="Lipzen A."/>
            <person name="Lutzoni F."/>
            <person name="Magnuson J."/>
            <person name="Mondo S."/>
            <person name="Nolan M."/>
            <person name="Ohm R."/>
            <person name="Pangilinan J."/>
            <person name="Park H.-J."/>
            <person name="Ramirez L."/>
            <person name="Alfaro M."/>
            <person name="Sun H."/>
            <person name="Tritt A."/>
            <person name="Yoshinaga Y."/>
            <person name="Zwiers L.-H."/>
            <person name="Turgeon B."/>
            <person name="Goodwin S."/>
            <person name="Spatafora J."/>
            <person name="Crous P."/>
            <person name="Grigoriev I."/>
        </authorList>
    </citation>
    <scope>NUCLEOTIDE SEQUENCE</scope>
    <source>
        <strain evidence="5">CBS 116435</strain>
    </source>
</reference>
<evidence type="ECO:0000256" key="2">
    <source>
        <dbReference type="ARBA" id="ARBA00023242"/>
    </source>
</evidence>
<protein>
    <recommendedName>
        <fullName evidence="4">Xylanolytic transcriptional activator regulatory domain-containing protein</fullName>
    </recommendedName>
</protein>
<evidence type="ECO:0000313" key="5">
    <source>
        <dbReference type="EMBL" id="KAF2724385.1"/>
    </source>
</evidence>
<gene>
    <name evidence="5" type="ORF">K431DRAFT_291882</name>
</gene>
<proteinExistence type="predicted"/>
<feature type="compositionally biased region" description="Low complexity" evidence="3">
    <location>
        <begin position="516"/>
        <end position="533"/>
    </location>
</feature>
<keyword evidence="2" id="KW-0539">Nucleus</keyword>
<name>A0A9P4QDT7_9PEZI</name>
<dbReference type="Pfam" id="PF04082">
    <property type="entry name" value="Fungal_trans"/>
    <property type="match status" value="1"/>
</dbReference>
<accession>A0A9P4QDT7</accession>
<dbReference type="GO" id="GO:0006351">
    <property type="term" value="P:DNA-templated transcription"/>
    <property type="evidence" value="ECO:0007669"/>
    <property type="project" value="InterPro"/>
</dbReference>
<dbReference type="SMART" id="SM00906">
    <property type="entry name" value="Fungal_trans"/>
    <property type="match status" value="1"/>
</dbReference>
<dbReference type="GO" id="GO:0008270">
    <property type="term" value="F:zinc ion binding"/>
    <property type="evidence" value="ECO:0007669"/>
    <property type="project" value="InterPro"/>
</dbReference>
<organism evidence="5 6">
    <name type="scientific">Polychaeton citri CBS 116435</name>
    <dbReference type="NCBI Taxonomy" id="1314669"/>
    <lineage>
        <taxon>Eukaryota</taxon>
        <taxon>Fungi</taxon>
        <taxon>Dikarya</taxon>
        <taxon>Ascomycota</taxon>
        <taxon>Pezizomycotina</taxon>
        <taxon>Dothideomycetes</taxon>
        <taxon>Dothideomycetidae</taxon>
        <taxon>Capnodiales</taxon>
        <taxon>Capnodiaceae</taxon>
        <taxon>Polychaeton</taxon>
    </lineage>
</organism>
<evidence type="ECO:0000259" key="4">
    <source>
        <dbReference type="SMART" id="SM00906"/>
    </source>
</evidence>
<dbReference type="EMBL" id="MU003772">
    <property type="protein sequence ID" value="KAF2724385.1"/>
    <property type="molecule type" value="Genomic_DNA"/>
</dbReference>
<evidence type="ECO:0000256" key="1">
    <source>
        <dbReference type="ARBA" id="ARBA00004123"/>
    </source>
</evidence>
<dbReference type="PANTHER" id="PTHR31001">
    <property type="entry name" value="UNCHARACTERIZED TRANSCRIPTIONAL REGULATORY PROTEIN"/>
    <property type="match status" value="1"/>
</dbReference>
<feature type="domain" description="Xylanolytic transcriptional activator regulatory" evidence="4">
    <location>
        <begin position="433"/>
        <end position="508"/>
    </location>
</feature>
<dbReference type="InterPro" id="IPR007219">
    <property type="entry name" value="XnlR_reg_dom"/>
</dbReference>
<dbReference type="GO" id="GO:0003677">
    <property type="term" value="F:DNA binding"/>
    <property type="evidence" value="ECO:0007669"/>
    <property type="project" value="InterPro"/>
</dbReference>
<dbReference type="CDD" id="cd12148">
    <property type="entry name" value="fungal_TF_MHR"/>
    <property type="match status" value="1"/>
</dbReference>
<sequence length="811" mass="90358">MAEQVYGPIPWADQSISMVHIPQADQTYYDREILRRSIEFCGRMRGKSFDVQGTRARGWQRKPLPSYILVQLLPPPFEMDCIKSLRLNKTFYDNIDTGAHHAKTNAQLCYVPSKETCGYESNSHGRSHSQRTDTIREASSSSTEEQDQIATFMVEHEWPGVDGDVALDWPILDPNLRNGSIVAGIDATQTGHASSLQNPFPRGQMSIEPSTVPWHPVEGLPSTQDIQLENLWEDSTTATYSGPMDVSGPRHTRGFLSIESGGRHRYVGDAFWAFIKGQKPALDDSLSSCINTTKLMEISKALPPRPVADALIFYFMIGVRSVYPLIHMPTFQKQYEAFWQWRQQGSSGVLEDPTFLCILASALYCGATTAIASVWHTKPLDRLQKDDTVKQLRCTLYNSLEVCEHQEKPTLHTLVALLLAHSCTSEVSGPFSCLKFVSMVARIATSMGLHHNGEGFGLSPVMCELRRRVWWHIISLDAQATILSGSRAYFSFTEEDFDVPMFSEAPDECLPGTPASGRSGSRGGNSLSDSGQSAGSGASNVMLLAIGHVEVARFKHLLVRALQSKHGVSRNDYAGFANEVANLHTKLDAILASVPAQGIPERGLLPSRLVNSSPLHDKSLYADHGTEATLLSSWVRIMLTMLKSEASILFQKSFIGHMPANDPDGIDLWEALTNTCITYLRSLLLMIQTPAFSPWMWYFTTHYTPLQCIYVILTYLQDQPTGRTVDLARYYADEVIEVFAPNKEELLFGGPGQCQANEGYSFTGRTSKQLISAWRMILLLYNNVNTKKTSLQQGLRPVMSDVAEDEWLHAR</sequence>
<dbReference type="InterPro" id="IPR050613">
    <property type="entry name" value="Sec_Metabolite_Reg"/>
</dbReference>
<feature type="region of interest" description="Disordered" evidence="3">
    <location>
        <begin position="508"/>
        <end position="533"/>
    </location>
</feature>
<dbReference type="AlphaFoldDB" id="A0A9P4QDT7"/>
<dbReference type="PANTHER" id="PTHR31001:SF40">
    <property type="entry name" value="ZN(II)2CYS6 TRANSCRIPTION FACTOR (EUROFUNG)"/>
    <property type="match status" value="1"/>
</dbReference>
<dbReference type="OrthoDB" id="3989227at2759"/>
<dbReference type="Proteomes" id="UP000799441">
    <property type="component" value="Unassembled WGS sequence"/>
</dbReference>
<feature type="region of interest" description="Disordered" evidence="3">
    <location>
        <begin position="120"/>
        <end position="145"/>
    </location>
</feature>
<comment type="subcellular location">
    <subcellularLocation>
        <location evidence="1">Nucleus</location>
    </subcellularLocation>
</comment>
<keyword evidence="6" id="KW-1185">Reference proteome</keyword>